<evidence type="ECO:0000313" key="13">
    <source>
        <dbReference type="EMBL" id="KAK7937590.1"/>
    </source>
</evidence>
<organism evidence="13 14">
    <name type="scientific">Apiospora aurea</name>
    <dbReference type="NCBI Taxonomy" id="335848"/>
    <lineage>
        <taxon>Eukaryota</taxon>
        <taxon>Fungi</taxon>
        <taxon>Dikarya</taxon>
        <taxon>Ascomycota</taxon>
        <taxon>Pezizomycotina</taxon>
        <taxon>Sordariomycetes</taxon>
        <taxon>Xylariomycetidae</taxon>
        <taxon>Amphisphaeriales</taxon>
        <taxon>Apiosporaceae</taxon>
        <taxon>Apiospora</taxon>
    </lineage>
</organism>
<evidence type="ECO:0000256" key="8">
    <source>
        <dbReference type="PROSITE-ProRule" id="PRU00042"/>
    </source>
</evidence>
<dbReference type="SUPFAM" id="SSF57667">
    <property type="entry name" value="beta-beta-alpha zinc fingers"/>
    <property type="match status" value="1"/>
</dbReference>
<dbReference type="Gene3D" id="3.30.160.60">
    <property type="entry name" value="Classic Zinc Finger"/>
    <property type="match status" value="1"/>
</dbReference>
<dbReference type="InterPro" id="IPR003616">
    <property type="entry name" value="Post-SET_dom"/>
</dbReference>
<feature type="domain" description="C2H2-type" evidence="10">
    <location>
        <begin position="648"/>
        <end position="678"/>
    </location>
</feature>
<accession>A0ABR1PT24</accession>
<reference evidence="13 14" key="1">
    <citation type="submission" date="2023-01" db="EMBL/GenBank/DDBJ databases">
        <title>Analysis of 21 Apiospora genomes using comparative genomics revels a genus with tremendous synthesis potential of carbohydrate active enzymes and secondary metabolites.</title>
        <authorList>
            <person name="Sorensen T."/>
        </authorList>
    </citation>
    <scope>NUCLEOTIDE SEQUENCE [LARGE SCALE GENOMIC DNA]</scope>
    <source>
        <strain evidence="13 14">CBS 24483</strain>
    </source>
</reference>
<proteinExistence type="predicted"/>
<dbReference type="PROSITE" id="PS00028">
    <property type="entry name" value="ZINC_FINGER_C2H2_1"/>
    <property type="match status" value="2"/>
</dbReference>
<dbReference type="Pfam" id="PF00856">
    <property type="entry name" value="SET"/>
    <property type="match status" value="1"/>
</dbReference>
<evidence type="ECO:0000256" key="5">
    <source>
        <dbReference type="ARBA" id="ARBA00022679"/>
    </source>
</evidence>
<keyword evidence="4" id="KW-0489">Methyltransferase</keyword>
<keyword evidence="7" id="KW-0539">Nucleus</keyword>
<dbReference type="InterPro" id="IPR013087">
    <property type="entry name" value="Znf_C2H2_type"/>
</dbReference>
<feature type="region of interest" description="Disordered" evidence="9">
    <location>
        <begin position="380"/>
        <end position="420"/>
    </location>
</feature>
<feature type="region of interest" description="Disordered" evidence="9">
    <location>
        <begin position="202"/>
        <end position="307"/>
    </location>
</feature>
<dbReference type="SMART" id="SM00317">
    <property type="entry name" value="SET"/>
    <property type="match status" value="1"/>
</dbReference>
<keyword evidence="8" id="KW-0863">Zinc-finger</keyword>
<keyword evidence="8" id="KW-0862">Zinc</keyword>
<dbReference type="PROSITE" id="PS50868">
    <property type="entry name" value="POST_SET"/>
    <property type="match status" value="1"/>
</dbReference>
<comment type="caution">
    <text evidence="13">The sequence shown here is derived from an EMBL/GenBank/DDBJ whole genome shotgun (WGS) entry which is preliminary data.</text>
</comment>
<evidence type="ECO:0000256" key="1">
    <source>
        <dbReference type="ARBA" id="ARBA00004123"/>
    </source>
</evidence>
<dbReference type="PANTHER" id="PTHR22884">
    <property type="entry name" value="SET DOMAIN PROTEINS"/>
    <property type="match status" value="1"/>
</dbReference>
<dbReference type="EMBL" id="JAQQWE010000010">
    <property type="protein sequence ID" value="KAK7937590.1"/>
    <property type="molecule type" value="Genomic_DNA"/>
</dbReference>
<name>A0ABR1PT24_9PEZI</name>
<comment type="subcellular location">
    <subcellularLocation>
        <location evidence="2">Chromosome</location>
    </subcellularLocation>
    <subcellularLocation>
        <location evidence="1">Nucleus</location>
    </subcellularLocation>
</comment>
<evidence type="ECO:0000256" key="2">
    <source>
        <dbReference type="ARBA" id="ARBA00004286"/>
    </source>
</evidence>
<feature type="region of interest" description="Disordered" evidence="9">
    <location>
        <begin position="335"/>
        <end position="355"/>
    </location>
</feature>
<keyword evidence="5" id="KW-0808">Transferase</keyword>
<dbReference type="GeneID" id="92083742"/>
<feature type="compositionally biased region" description="Basic and acidic residues" evidence="9">
    <location>
        <begin position="203"/>
        <end position="214"/>
    </location>
</feature>
<keyword evidence="14" id="KW-1185">Reference proteome</keyword>
<evidence type="ECO:0000259" key="10">
    <source>
        <dbReference type="PROSITE" id="PS50157"/>
    </source>
</evidence>
<evidence type="ECO:0000256" key="6">
    <source>
        <dbReference type="ARBA" id="ARBA00022691"/>
    </source>
</evidence>
<keyword evidence="3" id="KW-0158">Chromosome</keyword>
<dbReference type="PROSITE" id="PS50157">
    <property type="entry name" value="ZINC_FINGER_C2H2_2"/>
    <property type="match status" value="1"/>
</dbReference>
<evidence type="ECO:0000256" key="4">
    <source>
        <dbReference type="ARBA" id="ARBA00022603"/>
    </source>
</evidence>
<evidence type="ECO:0000256" key="7">
    <source>
        <dbReference type="ARBA" id="ARBA00023242"/>
    </source>
</evidence>
<feature type="domain" description="SET" evidence="11">
    <location>
        <begin position="74"/>
        <end position="182"/>
    </location>
</feature>
<evidence type="ECO:0000313" key="14">
    <source>
        <dbReference type="Proteomes" id="UP001391051"/>
    </source>
</evidence>
<gene>
    <name evidence="13" type="ORF">PG986_014458</name>
</gene>
<dbReference type="SMART" id="SM00355">
    <property type="entry name" value="ZnF_C2H2"/>
    <property type="match status" value="2"/>
</dbReference>
<keyword evidence="8" id="KW-0479">Metal-binding</keyword>
<dbReference type="InterPro" id="IPR046341">
    <property type="entry name" value="SET_dom_sf"/>
</dbReference>
<evidence type="ECO:0000256" key="3">
    <source>
        <dbReference type="ARBA" id="ARBA00022454"/>
    </source>
</evidence>
<evidence type="ECO:0000259" key="11">
    <source>
        <dbReference type="PROSITE" id="PS50280"/>
    </source>
</evidence>
<dbReference type="RefSeq" id="XP_066692918.1">
    <property type="nucleotide sequence ID" value="XM_066850680.1"/>
</dbReference>
<dbReference type="InterPro" id="IPR001214">
    <property type="entry name" value="SET_dom"/>
</dbReference>
<feature type="domain" description="Post-SET" evidence="12">
    <location>
        <begin position="185"/>
        <end position="201"/>
    </location>
</feature>
<dbReference type="SUPFAM" id="SSF82199">
    <property type="entry name" value="SET domain"/>
    <property type="match status" value="1"/>
</dbReference>
<protein>
    <submittedName>
        <fullName evidence="13">SET and WW domain protein</fullName>
    </submittedName>
</protein>
<dbReference type="Proteomes" id="UP001391051">
    <property type="component" value="Unassembled WGS sequence"/>
</dbReference>
<evidence type="ECO:0000256" key="9">
    <source>
        <dbReference type="SAM" id="MobiDB-lite"/>
    </source>
</evidence>
<dbReference type="InterPro" id="IPR036236">
    <property type="entry name" value="Znf_C2H2_sf"/>
</dbReference>
<keyword evidence="6" id="KW-0949">S-adenosyl-L-methionine</keyword>
<dbReference type="Gene3D" id="2.170.270.10">
    <property type="entry name" value="SET domain"/>
    <property type="match status" value="1"/>
</dbReference>
<dbReference type="PROSITE" id="PS50280">
    <property type="entry name" value="SET"/>
    <property type="match status" value="1"/>
</dbReference>
<feature type="compositionally biased region" description="Basic and acidic residues" evidence="9">
    <location>
        <begin position="275"/>
        <end position="286"/>
    </location>
</feature>
<evidence type="ECO:0000259" key="12">
    <source>
        <dbReference type="PROSITE" id="PS50868"/>
    </source>
</evidence>
<sequence>MREKFMDWCEGVPKKARFRWMEPKKPLSTSSEEACTCKAPDDELCSEGSGCLNRAMETYCTHHACKNQKPNDCSDISIHDFGPKGWGLESTRTLPCGTFVCEYLGETLNEATVQQQGENNYVLRVDDTFIDAHRKGNQARFLNHSCDPNCDLLKRNNGGRPCAVIITNREILPNHELTINYGWTSGVECLCGAPNCTKVIGRSQKERNQDRQTRNNDPPLRYGRKRHILPSPDENSSKRPRQAQWNATPLEPAAAASLTDGDNGGSRHYHQSGTRRPESRCEDQTTLHELPSSSGSNRPDGGLPSTDVFRDQCSEILNLLDFNLSELQKRCDKRQGFHESGMTSKTTNEPAPIPQLKELPANLDDLILMTSRTTALNLGPVSFTSEKTPSPPLREVSGVEGPELVPDNRESDARSSVSSGELINEPAGVLAAETMIRLVINLLKEINQERSSLGDIGAEYDEILVSLKREALDWPVARWALLLQTGHASFRLQSILRMIAWVGASKSNVSKEMKEKSKPNMSNVADRTIVKWLRKGKVWLGHVNKLGVGFLLLMEAARKCNQPIKEYALGIAKRKSKILVCLEAQIHRIVENHGPDVLMFLRSLEEHSVLEKKRLDNLKREYEEGENMTSPSQNGSKPQKRLPQARLFLCNSDGCTKSFNRNTDLQRHIQNAHYKVETPILCDYPKCKYPISRKDHYREHLREYHREDLVPKKKKADKIWWDEWWRERKYGNEWFRAAQGALQGFGMYKLLLAVGARDRNGQTGSAMDGGLLNRCNQQPWRRLLASAPFCYRATIMHCYPREFPTLSGPWYAWPQGRAPRPAPRTKRFQVARMH</sequence>
<dbReference type="InterPro" id="IPR050777">
    <property type="entry name" value="SET2_Histone-Lys_MeTrsfase"/>
</dbReference>